<dbReference type="EMBL" id="LCZJ02000026">
    <property type="protein sequence ID" value="KTD85641.1"/>
    <property type="molecule type" value="Genomic_DNA"/>
</dbReference>
<accession>A0A0W1AWA3</accession>
<evidence type="ECO:0000313" key="4">
    <source>
        <dbReference type="Proteomes" id="UP000054709"/>
    </source>
</evidence>
<keyword evidence="4" id="KW-1185">Reference proteome</keyword>
<name>A0A0W1AWA3_9BACL</name>
<dbReference type="InterPro" id="IPR050194">
    <property type="entry name" value="Glycosyltransferase_grp1"/>
</dbReference>
<dbReference type="InterPro" id="IPR028098">
    <property type="entry name" value="Glyco_trans_4-like_N"/>
</dbReference>
<dbReference type="Pfam" id="PF00534">
    <property type="entry name" value="Glycos_transf_1"/>
    <property type="match status" value="1"/>
</dbReference>
<dbReference type="PANTHER" id="PTHR45947">
    <property type="entry name" value="SULFOQUINOVOSYL TRANSFERASE SQD2"/>
    <property type="match status" value="1"/>
</dbReference>
<evidence type="ECO:0000259" key="1">
    <source>
        <dbReference type="Pfam" id="PF00534"/>
    </source>
</evidence>
<dbReference type="Pfam" id="PF13439">
    <property type="entry name" value="Glyco_transf_4"/>
    <property type="match status" value="1"/>
</dbReference>
<proteinExistence type="predicted"/>
<dbReference type="OrthoDB" id="9802525at2"/>
<protein>
    <submittedName>
        <fullName evidence="3">Glycosyl transferase</fullName>
    </submittedName>
</protein>
<dbReference type="SUPFAM" id="SSF53756">
    <property type="entry name" value="UDP-Glycosyltransferase/glycogen phosphorylase"/>
    <property type="match status" value="1"/>
</dbReference>
<dbReference type="AlphaFoldDB" id="A0A0W1AWA3"/>
<keyword evidence="3" id="KW-0808">Transferase</keyword>
<comment type="caution">
    <text evidence="3">The sequence shown here is derived from an EMBL/GenBank/DDBJ whole genome shotgun (WGS) entry which is preliminary data.</text>
</comment>
<gene>
    <name evidence="3" type="ORF">UQ64_19295</name>
</gene>
<dbReference type="Gene3D" id="3.40.50.2000">
    <property type="entry name" value="Glycogen Phosphorylase B"/>
    <property type="match status" value="2"/>
</dbReference>
<evidence type="ECO:0000313" key="3">
    <source>
        <dbReference type="EMBL" id="KTD85641.1"/>
    </source>
</evidence>
<dbReference type="PANTHER" id="PTHR45947:SF3">
    <property type="entry name" value="SULFOQUINOVOSYL TRANSFERASE SQD2"/>
    <property type="match status" value="1"/>
</dbReference>
<evidence type="ECO:0000259" key="2">
    <source>
        <dbReference type="Pfam" id="PF13439"/>
    </source>
</evidence>
<dbReference type="Proteomes" id="UP000054709">
    <property type="component" value="Unassembled WGS sequence"/>
</dbReference>
<sequence length="386" mass="43721">MRLALFTDTFLPQTNGVSLTLQRLTTHLKRRGIEHLLFSPKSAPEDSYADPIRPITSIPFFLYPECRLALPNMSSIQSELKAFRPDLLHLATPFNIGLCGLRYARKLGLPHVASYHTHFDRYLNYYRMKKIVPLYWKYMKWFHRSCDATFAPSNETLDSLQAQGFQRLKLWSRGIDCNLYTPKKRSHQVRDRYGITAPLLLLYVGRIAPEKDINTLALAMQQFPESMQAQVHWLIVGDGPLLSETRAQAPQNVTFTGYKHGEELAQLYASADLFVFPSSTETFGNVVLEAMASGLPVLAVNEGGVKDLVTPGRTGMIAPPRSPDALIREICACVEYPQKLAAMGYEGRQLALGRSWESIFDGLIRDYEEIIENRRFDLIPALLPLV</sequence>
<reference evidence="3 4" key="1">
    <citation type="journal article" date="2015" name="Int. Biodeterior. Biodegradation">
        <title>Physiological and genetic screening methods for the isolation of methyl tert-butyl ether-degrading bacteria for bioremediation purposes.</title>
        <authorList>
            <person name="Guisado I.M."/>
            <person name="Purswani J."/>
            <person name="Gonzalez Lopez J."/>
            <person name="Pozo C."/>
        </authorList>
    </citation>
    <scope>NUCLEOTIDE SEQUENCE [LARGE SCALE GENOMIC DNA]</scope>
    <source>
        <strain evidence="3 4">SH7</strain>
    </source>
</reference>
<feature type="domain" description="Glycosyltransferase subfamily 4-like N-terminal" evidence="2">
    <location>
        <begin position="15"/>
        <end position="178"/>
    </location>
</feature>
<organism evidence="3 4">
    <name type="scientific">Paenibacillus etheri</name>
    <dbReference type="NCBI Taxonomy" id="1306852"/>
    <lineage>
        <taxon>Bacteria</taxon>
        <taxon>Bacillati</taxon>
        <taxon>Bacillota</taxon>
        <taxon>Bacilli</taxon>
        <taxon>Bacillales</taxon>
        <taxon>Paenibacillaceae</taxon>
        <taxon>Paenibacillus</taxon>
    </lineage>
</organism>
<dbReference type="InterPro" id="IPR001296">
    <property type="entry name" value="Glyco_trans_1"/>
</dbReference>
<dbReference type="GO" id="GO:0016758">
    <property type="term" value="F:hexosyltransferase activity"/>
    <property type="evidence" value="ECO:0007669"/>
    <property type="project" value="TreeGrafter"/>
</dbReference>
<dbReference type="RefSeq" id="WP_060624484.1">
    <property type="nucleotide sequence ID" value="NZ_LCZJ02000026.1"/>
</dbReference>
<dbReference type="CDD" id="cd03814">
    <property type="entry name" value="GT4-like"/>
    <property type="match status" value="1"/>
</dbReference>
<feature type="domain" description="Glycosyl transferase family 1" evidence="1">
    <location>
        <begin position="197"/>
        <end position="349"/>
    </location>
</feature>